<comment type="caution">
    <text evidence="4">The sequence shown here is derived from an EMBL/GenBank/DDBJ whole genome shotgun (WGS) entry which is preliminary data.</text>
</comment>
<keyword evidence="3" id="KW-0732">Signal</keyword>
<feature type="signal peptide" evidence="3">
    <location>
        <begin position="1"/>
        <end position="25"/>
    </location>
</feature>
<dbReference type="Proteomes" id="UP001493487">
    <property type="component" value="Unassembled WGS sequence"/>
</dbReference>
<proteinExistence type="predicted"/>
<keyword evidence="2" id="KW-1133">Transmembrane helix</keyword>
<evidence type="ECO:0000313" key="5">
    <source>
        <dbReference type="Proteomes" id="UP001493487"/>
    </source>
</evidence>
<feature type="chain" id="PRO_5046042775" evidence="3">
    <location>
        <begin position="26"/>
        <end position="310"/>
    </location>
</feature>
<keyword evidence="5" id="KW-1185">Reference proteome</keyword>
<dbReference type="RefSeq" id="WP_232187476.1">
    <property type="nucleotide sequence ID" value="NZ_JAIOAP010000012.1"/>
</dbReference>
<feature type="compositionally biased region" description="Polar residues" evidence="1">
    <location>
        <begin position="300"/>
        <end position="310"/>
    </location>
</feature>
<keyword evidence="2" id="KW-0472">Membrane</keyword>
<protein>
    <submittedName>
        <fullName evidence="4">DUF2167 domain-containing protein</fullName>
    </submittedName>
</protein>
<dbReference type="Pfam" id="PF09935">
    <property type="entry name" value="DUF2167"/>
    <property type="match status" value="1"/>
</dbReference>
<name>A0ABV1KYP1_9BACL</name>
<reference evidence="4 5" key="1">
    <citation type="journal article" date="2023" name="Genome Announc.">
        <title>Pan-Genome Analyses of the Genus Cohnella and Proposal of the Novel Species Cohnella silvisoli sp. nov., Isolated from Forest Soil.</title>
        <authorList>
            <person name="Wang C."/>
            <person name="Mao L."/>
            <person name="Bao G."/>
            <person name="Zhu H."/>
        </authorList>
    </citation>
    <scope>NUCLEOTIDE SEQUENCE [LARGE SCALE GENOMIC DNA]</scope>
    <source>
        <strain evidence="4 5">NL03-T5-1</strain>
    </source>
</reference>
<dbReference type="InterPro" id="IPR018682">
    <property type="entry name" value="DUF2167_membr"/>
</dbReference>
<feature type="region of interest" description="Disordered" evidence="1">
    <location>
        <begin position="285"/>
        <end position="310"/>
    </location>
</feature>
<dbReference type="EMBL" id="JASKHM010000014">
    <property type="protein sequence ID" value="MEQ4485180.1"/>
    <property type="molecule type" value="Genomic_DNA"/>
</dbReference>
<evidence type="ECO:0000256" key="1">
    <source>
        <dbReference type="SAM" id="MobiDB-lite"/>
    </source>
</evidence>
<feature type="transmembrane region" description="Helical" evidence="2">
    <location>
        <begin position="253"/>
        <end position="276"/>
    </location>
</feature>
<gene>
    <name evidence="4" type="ORF">QJS35_22580</name>
</gene>
<organism evidence="4 5">
    <name type="scientific">Cohnella silvisoli</name>
    <dbReference type="NCBI Taxonomy" id="2873699"/>
    <lineage>
        <taxon>Bacteria</taxon>
        <taxon>Bacillati</taxon>
        <taxon>Bacillota</taxon>
        <taxon>Bacilli</taxon>
        <taxon>Bacillales</taxon>
        <taxon>Paenibacillaceae</taxon>
        <taxon>Cohnella</taxon>
    </lineage>
</organism>
<evidence type="ECO:0000313" key="4">
    <source>
        <dbReference type="EMBL" id="MEQ4485180.1"/>
    </source>
</evidence>
<accession>A0ABV1KYP1</accession>
<evidence type="ECO:0000256" key="3">
    <source>
        <dbReference type="SAM" id="SignalP"/>
    </source>
</evidence>
<evidence type="ECO:0000256" key="2">
    <source>
        <dbReference type="SAM" id="Phobius"/>
    </source>
</evidence>
<keyword evidence="2" id="KW-0812">Transmembrane</keyword>
<sequence length="310" mass="34139">MLRMRGVTAAFVLAIALSMPISVYAEGTETAEPRYDWVEGTGQSVQIGSVADLALDPAMLYLDADNTRRFLDENGNISSDSDIASVFPADSDWSVYFQYFEEGHVADDEKNDIDADALLQSYKDGTEEQNKKLEDPADHLFVEGWEKAPEYDETRRALTWTLRMHDGNNEPLVNQNVRVLTREGYMSVILVTDPAQLQADAAAMNELVLKKFTVKSGQRYEDFNESTDKKASYGLTGLILGGAGLLVAKKAGLIALIVVLAKKFGIVIVAAIAGLWRYLRGKSKKNDSEPTAIAHEQPVDPSSPTELNRS</sequence>